<gene>
    <name evidence="1" type="ORF">D7S86_28785</name>
</gene>
<comment type="caution">
    <text evidence="1">The sequence shown here is derived from an EMBL/GenBank/DDBJ whole genome shotgun (WGS) entry which is preliminary data.</text>
</comment>
<protein>
    <recommendedName>
        <fullName evidence="3">Aminoglycoside phosphotransferase domain-containing protein</fullName>
    </recommendedName>
</protein>
<dbReference type="AlphaFoldDB" id="A0A494WYE7"/>
<sequence>MAAIEIVHRCLGERPIAARRFDNGIQHYVYEVSFTHRASLVIRMTVPEQRQAMVGAKFLSAKLRPLGVPLPEIVSSGVEDRFPWLLLERLSGTDIGDVLGDLSNDAIDRVAMGVANAQRCVSSIEGEGRFGYAIHPRMRRIAVGTK</sequence>
<dbReference type="Proteomes" id="UP000270342">
    <property type="component" value="Unassembled WGS sequence"/>
</dbReference>
<evidence type="ECO:0000313" key="1">
    <source>
        <dbReference type="EMBL" id="RKP43555.1"/>
    </source>
</evidence>
<organism evidence="1 2">
    <name type="scientific">Pararobbsia silviterrae</name>
    <dbReference type="NCBI Taxonomy" id="1792498"/>
    <lineage>
        <taxon>Bacteria</taxon>
        <taxon>Pseudomonadati</taxon>
        <taxon>Pseudomonadota</taxon>
        <taxon>Betaproteobacteria</taxon>
        <taxon>Burkholderiales</taxon>
        <taxon>Burkholderiaceae</taxon>
        <taxon>Pararobbsia</taxon>
    </lineage>
</organism>
<keyword evidence="2" id="KW-1185">Reference proteome</keyword>
<evidence type="ECO:0000313" key="2">
    <source>
        <dbReference type="Proteomes" id="UP000270342"/>
    </source>
</evidence>
<dbReference type="InterPro" id="IPR011009">
    <property type="entry name" value="Kinase-like_dom_sf"/>
</dbReference>
<evidence type="ECO:0008006" key="3">
    <source>
        <dbReference type="Google" id="ProtNLM"/>
    </source>
</evidence>
<proteinExistence type="predicted"/>
<dbReference type="SUPFAM" id="SSF56112">
    <property type="entry name" value="Protein kinase-like (PK-like)"/>
    <property type="match status" value="1"/>
</dbReference>
<name>A0A494WYE7_9BURK</name>
<accession>A0A494WYE7</accession>
<dbReference type="EMBL" id="RBZU01000028">
    <property type="protein sequence ID" value="RKP43555.1"/>
    <property type="molecule type" value="Genomic_DNA"/>
</dbReference>
<reference evidence="1 2" key="1">
    <citation type="submission" date="2018-10" db="EMBL/GenBank/DDBJ databases">
        <title>Robbsia sp. DHC34, isolated from soil.</title>
        <authorList>
            <person name="Gao Z.-H."/>
            <person name="Qiu L.-H."/>
        </authorList>
    </citation>
    <scope>NUCLEOTIDE SEQUENCE [LARGE SCALE GENOMIC DNA]</scope>
    <source>
        <strain evidence="1 2">DHC34</strain>
    </source>
</reference>